<dbReference type="Pfam" id="PF13380">
    <property type="entry name" value="CoA_binding_2"/>
    <property type="match status" value="1"/>
</dbReference>
<feature type="domain" description="CoA-binding" evidence="1">
    <location>
        <begin position="6"/>
        <end position="99"/>
    </location>
</feature>
<dbReference type="InterPro" id="IPR036291">
    <property type="entry name" value="NAD(P)-bd_dom_sf"/>
</dbReference>
<dbReference type="SMART" id="SM00881">
    <property type="entry name" value="CoA_binding"/>
    <property type="match status" value="1"/>
</dbReference>
<dbReference type="PANTHER" id="PTHR33303">
    <property type="entry name" value="CYTOPLASMIC PROTEIN-RELATED"/>
    <property type="match status" value="1"/>
</dbReference>
<evidence type="ECO:0000313" key="3">
    <source>
        <dbReference type="Proteomes" id="UP000585802"/>
    </source>
</evidence>
<proteinExistence type="predicted"/>
<gene>
    <name evidence="2" type="ORF">EYQ70_04510</name>
</gene>
<dbReference type="EMBL" id="DUCX01000074">
    <property type="protein sequence ID" value="HIF37642.1"/>
    <property type="molecule type" value="Genomic_DNA"/>
</dbReference>
<evidence type="ECO:0000313" key="2">
    <source>
        <dbReference type="EMBL" id="HIF37642.1"/>
    </source>
</evidence>
<sequence>MVLQKMKEQNVRIALIGASNDSSKFGNQIYLDLRNKGYHIVPINPKENEIEGDKAYASIDMMDSLPDIVNFVVPPQIAIKVAQKAIDLGITHLWFQPGSESDELEELLRKNHDIKYLINSCIMVETR</sequence>
<organism evidence="2 3">
    <name type="scientific">Marine Group III euryarchaeote</name>
    <dbReference type="NCBI Taxonomy" id="2173149"/>
    <lineage>
        <taxon>Archaea</taxon>
        <taxon>Methanobacteriati</taxon>
        <taxon>Thermoplasmatota</taxon>
        <taxon>Thermoplasmata</taxon>
        <taxon>Candidatus Thermoprofundales</taxon>
    </lineage>
</organism>
<dbReference type="PANTHER" id="PTHR33303:SF2">
    <property type="entry name" value="COA-BINDING DOMAIN-CONTAINING PROTEIN"/>
    <property type="match status" value="1"/>
</dbReference>
<dbReference type="Gene3D" id="3.40.50.720">
    <property type="entry name" value="NAD(P)-binding Rossmann-like Domain"/>
    <property type="match status" value="1"/>
</dbReference>
<reference evidence="3" key="1">
    <citation type="journal article" date="2019" name="bioRxiv">
        <title>Genome diversification in globally distributed novel marine Proteobacteria is linked to environmental adaptation.</title>
        <authorList>
            <person name="Zhou Z."/>
            <person name="Tran P.Q."/>
            <person name="Kieft K."/>
            <person name="Anantharaman K."/>
        </authorList>
    </citation>
    <scope>NUCLEOTIDE SEQUENCE [LARGE SCALE GENOMIC DNA]</scope>
</reference>
<evidence type="ECO:0000259" key="1">
    <source>
        <dbReference type="SMART" id="SM00881"/>
    </source>
</evidence>
<comment type="caution">
    <text evidence="2">The sequence shown here is derived from an EMBL/GenBank/DDBJ whole genome shotgun (WGS) entry which is preliminary data.</text>
</comment>
<accession>A0A7J4GX94</accession>
<protein>
    <submittedName>
        <fullName evidence="2">CoA-binding protein</fullName>
    </submittedName>
</protein>
<name>A0A7J4GX94_9ARCH</name>
<dbReference type="InterPro" id="IPR003781">
    <property type="entry name" value="CoA-bd"/>
</dbReference>
<dbReference type="AlphaFoldDB" id="A0A7J4GX94"/>
<dbReference type="Proteomes" id="UP000585802">
    <property type="component" value="Unassembled WGS sequence"/>
</dbReference>
<dbReference type="SUPFAM" id="SSF51735">
    <property type="entry name" value="NAD(P)-binding Rossmann-fold domains"/>
    <property type="match status" value="1"/>
</dbReference>